<gene>
    <name evidence="3" type="ORF">BCR33DRAFT_221629</name>
</gene>
<evidence type="ECO:0000256" key="1">
    <source>
        <dbReference type="SAM" id="MobiDB-lite"/>
    </source>
</evidence>
<feature type="compositionally biased region" description="Polar residues" evidence="1">
    <location>
        <begin position="180"/>
        <end position="195"/>
    </location>
</feature>
<organism evidence="3 4">
    <name type="scientific">Rhizoclosmatium globosum</name>
    <dbReference type="NCBI Taxonomy" id="329046"/>
    <lineage>
        <taxon>Eukaryota</taxon>
        <taxon>Fungi</taxon>
        <taxon>Fungi incertae sedis</taxon>
        <taxon>Chytridiomycota</taxon>
        <taxon>Chytridiomycota incertae sedis</taxon>
        <taxon>Chytridiomycetes</taxon>
        <taxon>Chytridiales</taxon>
        <taxon>Chytriomycetaceae</taxon>
        <taxon>Rhizoclosmatium</taxon>
    </lineage>
</organism>
<dbReference type="Proteomes" id="UP000193642">
    <property type="component" value="Unassembled WGS sequence"/>
</dbReference>
<keyword evidence="2" id="KW-0732">Signal</keyword>
<proteinExistence type="predicted"/>
<protein>
    <recommendedName>
        <fullName evidence="5">EGF-like domain-containing protein</fullName>
    </recommendedName>
</protein>
<name>A0A1Y2CBK7_9FUNG</name>
<dbReference type="OrthoDB" id="66620at2759"/>
<evidence type="ECO:0000313" key="3">
    <source>
        <dbReference type="EMBL" id="ORY44431.1"/>
    </source>
</evidence>
<dbReference type="Gene3D" id="2.10.25.10">
    <property type="entry name" value="Laminin"/>
    <property type="match status" value="1"/>
</dbReference>
<evidence type="ECO:0000313" key="4">
    <source>
        <dbReference type="Proteomes" id="UP000193642"/>
    </source>
</evidence>
<sequence>MRQTPLFVLIFLGSLNQVAVLVTSSNITITKTVTVFAQQTSSLSISKLSKRASSSCFNCATQKCGNYGTCGGSICNCPTGFGDVDCNTPLCGSSNDDNSKRPLLQAGSTCQCTTGFTGVNCNICQQASACIIASSSEVPLCNTSPKVCKSGSIQCTVNENILKAVYPDTTLATLDRNPKDSTSLAAGNGNHSNLH</sequence>
<reference evidence="3 4" key="1">
    <citation type="submission" date="2016-07" db="EMBL/GenBank/DDBJ databases">
        <title>Pervasive Adenine N6-methylation of Active Genes in Fungi.</title>
        <authorList>
            <consortium name="DOE Joint Genome Institute"/>
            <person name="Mondo S.J."/>
            <person name="Dannebaum R.O."/>
            <person name="Kuo R.C."/>
            <person name="Labutti K."/>
            <person name="Haridas S."/>
            <person name="Kuo A."/>
            <person name="Salamov A."/>
            <person name="Ahrendt S.R."/>
            <person name="Lipzen A."/>
            <person name="Sullivan W."/>
            <person name="Andreopoulos W.B."/>
            <person name="Clum A."/>
            <person name="Lindquist E."/>
            <person name="Daum C."/>
            <person name="Ramamoorthy G.K."/>
            <person name="Gryganskyi A."/>
            <person name="Culley D."/>
            <person name="Magnuson J.K."/>
            <person name="James T.Y."/>
            <person name="O'Malley M.A."/>
            <person name="Stajich J.E."/>
            <person name="Spatafora J.W."/>
            <person name="Visel A."/>
            <person name="Grigoriev I.V."/>
        </authorList>
    </citation>
    <scope>NUCLEOTIDE SEQUENCE [LARGE SCALE GENOMIC DNA]</scope>
    <source>
        <strain evidence="3 4">JEL800</strain>
    </source>
</reference>
<comment type="caution">
    <text evidence="3">The sequence shown here is derived from an EMBL/GenBank/DDBJ whole genome shotgun (WGS) entry which is preliminary data.</text>
</comment>
<dbReference type="STRING" id="329046.A0A1Y2CBK7"/>
<accession>A0A1Y2CBK7</accession>
<evidence type="ECO:0000256" key="2">
    <source>
        <dbReference type="SAM" id="SignalP"/>
    </source>
</evidence>
<feature type="chain" id="PRO_5012643804" description="EGF-like domain-containing protein" evidence="2">
    <location>
        <begin position="21"/>
        <end position="195"/>
    </location>
</feature>
<evidence type="ECO:0008006" key="5">
    <source>
        <dbReference type="Google" id="ProtNLM"/>
    </source>
</evidence>
<feature type="signal peptide" evidence="2">
    <location>
        <begin position="1"/>
        <end position="20"/>
    </location>
</feature>
<dbReference type="AlphaFoldDB" id="A0A1Y2CBK7"/>
<feature type="region of interest" description="Disordered" evidence="1">
    <location>
        <begin position="176"/>
        <end position="195"/>
    </location>
</feature>
<dbReference type="EMBL" id="MCGO01000022">
    <property type="protein sequence ID" value="ORY44431.1"/>
    <property type="molecule type" value="Genomic_DNA"/>
</dbReference>
<keyword evidence="4" id="KW-1185">Reference proteome</keyword>